<dbReference type="InterPro" id="IPR002931">
    <property type="entry name" value="Transglutaminase-like"/>
</dbReference>
<dbReference type="InterPro" id="IPR013808">
    <property type="entry name" value="Transglutaminase_AS"/>
</dbReference>
<dbReference type="AlphaFoldDB" id="A0A8D0G3W8"/>
<dbReference type="InterPro" id="IPR036238">
    <property type="entry name" value="Transglutaminase_C_sf"/>
</dbReference>
<dbReference type="FunFam" id="2.60.40.10:FF:000171">
    <property type="entry name" value="protein-glutamine gamma-glutamyltransferase 6"/>
    <property type="match status" value="1"/>
</dbReference>
<dbReference type="FunFam" id="2.60.40.10:FF:000090">
    <property type="entry name" value="Protein-glutamine gamma-glutamyltransferase 2"/>
    <property type="match status" value="1"/>
</dbReference>
<dbReference type="PANTHER" id="PTHR11590">
    <property type="entry name" value="PROTEIN-GLUTAMINE GAMMA-GLUTAMYLTRANSFERASE"/>
    <property type="match status" value="1"/>
</dbReference>
<dbReference type="Pfam" id="PF00927">
    <property type="entry name" value="Transglut_C"/>
    <property type="match status" value="2"/>
</dbReference>
<dbReference type="InterPro" id="IPR008958">
    <property type="entry name" value="Transglutaminase_C"/>
</dbReference>
<dbReference type="PROSITE" id="PS00547">
    <property type="entry name" value="TRANSGLUTAMINASES"/>
    <property type="match status" value="1"/>
</dbReference>
<dbReference type="GO" id="GO:0003810">
    <property type="term" value="F:protein-glutamine gamma-glutamyltransferase activity"/>
    <property type="evidence" value="ECO:0007669"/>
    <property type="project" value="InterPro"/>
</dbReference>
<dbReference type="GO" id="GO:0005737">
    <property type="term" value="C:cytoplasm"/>
    <property type="evidence" value="ECO:0007669"/>
    <property type="project" value="TreeGrafter"/>
</dbReference>
<evidence type="ECO:0000313" key="4">
    <source>
        <dbReference type="Proteomes" id="UP000694392"/>
    </source>
</evidence>
<feature type="domain" description="Transglutaminase-like" evidence="2">
    <location>
        <begin position="25"/>
        <end position="117"/>
    </location>
</feature>
<name>A0A8D0G3W8_SPHPU</name>
<dbReference type="Pfam" id="PF01841">
    <property type="entry name" value="Transglut_core"/>
    <property type="match status" value="1"/>
</dbReference>
<dbReference type="InterPro" id="IPR050779">
    <property type="entry name" value="Transglutaminase"/>
</dbReference>
<proteinExistence type="inferred from homology"/>
<dbReference type="InterPro" id="IPR036985">
    <property type="entry name" value="Transglutaminase-like_sf"/>
</dbReference>
<dbReference type="SUPFAM" id="SSF54001">
    <property type="entry name" value="Cysteine proteinases"/>
    <property type="match status" value="1"/>
</dbReference>
<dbReference type="SMART" id="SM00460">
    <property type="entry name" value="TGc"/>
    <property type="match status" value="1"/>
</dbReference>
<organism evidence="3 4">
    <name type="scientific">Sphenodon punctatus</name>
    <name type="common">Tuatara</name>
    <name type="synonym">Hatteria punctata</name>
    <dbReference type="NCBI Taxonomy" id="8508"/>
    <lineage>
        <taxon>Eukaryota</taxon>
        <taxon>Metazoa</taxon>
        <taxon>Chordata</taxon>
        <taxon>Craniata</taxon>
        <taxon>Vertebrata</taxon>
        <taxon>Euteleostomi</taxon>
        <taxon>Lepidosauria</taxon>
        <taxon>Sphenodontia</taxon>
        <taxon>Sphenodontidae</taxon>
        <taxon>Sphenodon</taxon>
    </lineage>
</organism>
<dbReference type="FunFam" id="3.90.260.10:FF:000002">
    <property type="entry name" value="Erythrocyte membrane protein band 4.2"/>
    <property type="match status" value="1"/>
</dbReference>
<dbReference type="OMA" id="FHSHENP"/>
<reference evidence="3" key="2">
    <citation type="submission" date="2025-09" db="UniProtKB">
        <authorList>
            <consortium name="Ensembl"/>
        </authorList>
    </citation>
    <scope>IDENTIFICATION</scope>
</reference>
<dbReference type="SUPFAM" id="SSF49309">
    <property type="entry name" value="Transglutaminase, two C-terminal domains"/>
    <property type="match status" value="2"/>
</dbReference>
<protein>
    <recommendedName>
        <fullName evidence="2">Transglutaminase-like domain-containing protein</fullName>
    </recommendedName>
</protein>
<keyword evidence="4" id="KW-1185">Reference proteome</keyword>
<dbReference type="InterPro" id="IPR038765">
    <property type="entry name" value="Papain-like_cys_pep_sf"/>
</dbReference>
<comment type="similarity">
    <text evidence="1">Belongs to the transglutaminase superfamily. Transglutaminase family.</text>
</comment>
<evidence type="ECO:0000259" key="2">
    <source>
        <dbReference type="SMART" id="SM00460"/>
    </source>
</evidence>
<sequence>FAHHENPTKWDSSVAILRKWTQNSYRPVQYGQCWVFAGVACTVLRCLGMPTRLITNFNSAHDSDRNLSIDKYYDPAGKSLKIGQDSIWDYHVWNECWFVRRDLGGSYSGWQVVDATPQEPSQGIYQCGPASVVAVKHGDIKLMYDTAFVFTEVNADVNRWVVYGNGKKVRVYCDTASVGASISTKAVGSNHRVDVTNSYKYPEGSAEERSVYKKARGMLSALSTTPRPAETLNEAPTELAQNPGILGKFTLTEPPVFGQDVNLILSLSNLSTTHKSVKVHLNVSSMLYTRTAVREILQQETSIHLNSKEEGRIPFKIAYTHYGSSLTDDKKILVTALCEVEQGAKLLVEKAITLESPNIYIKAHPNAVMDKAVTVEISYANPLPEPVGECVLLVTLMSQEVKINLTDLAPRERASIHFEFTPRRKGAMQLQVDFSCNKFLHIKGFTIMNVVSG</sequence>
<dbReference type="PANTHER" id="PTHR11590:SF50">
    <property type="entry name" value="PROTEIN-GLUTAMINE GAMMA-GLUTAMYLTRANSFERASE 6"/>
    <property type="match status" value="1"/>
</dbReference>
<dbReference type="Gene3D" id="3.90.260.10">
    <property type="entry name" value="Transglutaminase-like"/>
    <property type="match status" value="1"/>
</dbReference>
<dbReference type="GeneTree" id="ENSGT01050000244866"/>
<dbReference type="InterPro" id="IPR013783">
    <property type="entry name" value="Ig-like_fold"/>
</dbReference>
<dbReference type="Proteomes" id="UP000694392">
    <property type="component" value="Unplaced"/>
</dbReference>
<evidence type="ECO:0000256" key="1">
    <source>
        <dbReference type="ARBA" id="ARBA00005968"/>
    </source>
</evidence>
<dbReference type="Ensembl" id="ENSSPUT00000003030.1">
    <property type="protein sequence ID" value="ENSSPUP00000002857.1"/>
    <property type="gene ID" value="ENSSPUG00000002209.1"/>
</dbReference>
<accession>A0A8D0G3W8</accession>
<evidence type="ECO:0000313" key="3">
    <source>
        <dbReference type="Ensembl" id="ENSSPUP00000002857.1"/>
    </source>
</evidence>
<dbReference type="Gene3D" id="2.60.40.10">
    <property type="entry name" value="Immunoglobulins"/>
    <property type="match status" value="2"/>
</dbReference>
<reference evidence="3" key="1">
    <citation type="submission" date="2025-08" db="UniProtKB">
        <authorList>
            <consortium name="Ensembl"/>
        </authorList>
    </citation>
    <scope>IDENTIFICATION</scope>
</reference>